<dbReference type="SUPFAM" id="SSF55447">
    <property type="entry name" value="CO dehydrogenase flavoprotein C-terminal domain-like"/>
    <property type="match status" value="1"/>
</dbReference>
<dbReference type="Gene3D" id="3.30.390.50">
    <property type="entry name" value="CO dehydrogenase flavoprotein, C-terminal domain"/>
    <property type="match status" value="1"/>
</dbReference>
<evidence type="ECO:0000313" key="2">
    <source>
        <dbReference type="EMBL" id="SVB88538.1"/>
    </source>
</evidence>
<reference evidence="2" key="1">
    <citation type="submission" date="2018-05" db="EMBL/GenBank/DDBJ databases">
        <authorList>
            <person name="Lanie J.A."/>
            <person name="Ng W.-L."/>
            <person name="Kazmierczak K.M."/>
            <person name="Andrzejewski T.M."/>
            <person name="Davidsen T.M."/>
            <person name="Wayne K.J."/>
            <person name="Tettelin H."/>
            <person name="Glass J.I."/>
            <person name="Rusch D."/>
            <person name="Podicherti R."/>
            <person name="Tsui H.-C.T."/>
            <person name="Winkler M.E."/>
        </authorList>
    </citation>
    <scope>NUCLEOTIDE SEQUENCE</scope>
</reference>
<proteinExistence type="predicted"/>
<dbReference type="AlphaFoldDB" id="A0A382HML3"/>
<dbReference type="InterPro" id="IPR016166">
    <property type="entry name" value="FAD-bd_PCMH"/>
</dbReference>
<dbReference type="InterPro" id="IPR036318">
    <property type="entry name" value="FAD-bd_PCMH-like_sf"/>
</dbReference>
<evidence type="ECO:0000259" key="1">
    <source>
        <dbReference type="PROSITE" id="PS51387"/>
    </source>
</evidence>
<sequence>MEFLSLTSLEETLEKLESFGADAAMVAGGTAIRYQLVSGQIKANTVLHIERLGKAQGISCNGVTRLGALTNLRDIAENGKILKHFPSVAQAAGKCGGWQTQSVATVGGNVCGAAPNADLVPPLLVQDAEVELTSRARGSHSLALGDFLLDAYKTALAPDEMATAFLLPAPPARSADIYVKIQRRSAMERPIIGVALRLTLDESLKQVQEVRIAVSGANAVPFRAIAAETLLAGQTPGKDALRATADAILKRCIFRTDARASASYRAAVLPRAFAYAVSKCATAITNNDS</sequence>
<accession>A0A382HML3</accession>
<dbReference type="SUPFAM" id="SSF56176">
    <property type="entry name" value="FAD-binding/transporter-associated domain-like"/>
    <property type="match status" value="1"/>
</dbReference>
<dbReference type="EMBL" id="UINC01062177">
    <property type="protein sequence ID" value="SVB88538.1"/>
    <property type="molecule type" value="Genomic_DNA"/>
</dbReference>
<dbReference type="GO" id="GO:0016491">
    <property type="term" value="F:oxidoreductase activity"/>
    <property type="evidence" value="ECO:0007669"/>
    <property type="project" value="InterPro"/>
</dbReference>
<protein>
    <recommendedName>
        <fullName evidence="1">FAD-binding PCMH-type domain-containing protein</fullName>
    </recommendedName>
</protein>
<dbReference type="Pfam" id="PF03450">
    <property type="entry name" value="CO_deh_flav_C"/>
    <property type="match status" value="1"/>
</dbReference>
<dbReference type="InterPro" id="IPR002346">
    <property type="entry name" value="Mopterin_DH_FAD-bd"/>
</dbReference>
<organism evidence="2">
    <name type="scientific">marine metagenome</name>
    <dbReference type="NCBI Taxonomy" id="408172"/>
    <lineage>
        <taxon>unclassified sequences</taxon>
        <taxon>metagenomes</taxon>
        <taxon>ecological metagenomes</taxon>
    </lineage>
</organism>
<dbReference type="InterPro" id="IPR036683">
    <property type="entry name" value="CO_DH_flav_C_dom_sf"/>
</dbReference>
<name>A0A382HML3_9ZZZZ</name>
<dbReference type="Gene3D" id="3.30.465.10">
    <property type="match status" value="1"/>
</dbReference>
<dbReference type="InterPro" id="IPR051312">
    <property type="entry name" value="Diverse_Substr_Oxidored"/>
</dbReference>
<feature type="domain" description="FAD-binding PCMH-type" evidence="1">
    <location>
        <begin position="1"/>
        <end position="172"/>
    </location>
</feature>
<dbReference type="PANTHER" id="PTHR42659">
    <property type="entry name" value="XANTHINE DEHYDROGENASE SUBUNIT C-RELATED"/>
    <property type="match status" value="1"/>
</dbReference>
<dbReference type="SMART" id="SM01092">
    <property type="entry name" value="CO_deh_flav_C"/>
    <property type="match status" value="1"/>
</dbReference>
<dbReference type="GO" id="GO:0071949">
    <property type="term" value="F:FAD binding"/>
    <property type="evidence" value="ECO:0007669"/>
    <property type="project" value="InterPro"/>
</dbReference>
<dbReference type="PANTHER" id="PTHR42659:SF9">
    <property type="entry name" value="XANTHINE DEHYDROGENASE FAD-BINDING SUBUNIT XDHB-RELATED"/>
    <property type="match status" value="1"/>
</dbReference>
<dbReference type="PROSITE" id="PS51387">
    <property type="entry name" value="FAD_PCMH"/>
    <property type="match status" value="1"/>
</dbReference>
<gene>
    <name evidence="2" type="ORF">METZ01_LOCUS241392</name>
</gene>
<dbReference type="InterPro" id="IPR005107">
    <property type="entry name" value="CO_DH_flav_C"/>
</dbReference>
<dbReference type="Pfam" id="PF00941">
    <property type="entry name" value="FAD_binding_5"/>
    <property type="match status" value="1"/>
</dbReference>
<dbReference type="InterPro" id="IPR016169">
    <property type="entry name" value="FAD-bd_PCMH_sub2"/>
</dbReference>